<dbReference type="EMBL" id="CAHR02000047">
    <property type="protein sequence ID" value="CCG81609.1"/>
    <property type="molecule type" value="Genomic_DNA"/>
</dbReference>
<organism evidence="2 3">
    <name type="scientific">Taphrina deformans (strain PYCC 5710 / ATCC 11124 / CBS 356.35 / IMI 108563 / JCM 9778 / NBRC 8474)</name>
    <name type="common">Peach leaf curl fungus</name>
    <name type="synonym">Lalaria deformans</name>
    <dbReference type="NCBI Taxonomy" id="1097556"/>
    <lineage>
        <taxon>Eukaryota</taxon>
        <taxon>Fungi</taxon>
        <taxon>Dikarya</taxon>
        <taxon>Ascomycota</taxon>
        <taxon>Taphrinomycotina</taxon>
        <taxon>Taphrinomycetes</taxon>
        <taxon>Taphrinales</taxon>
        <taxon>Taphrinaceae</taxon>
        <taxon>Taphrina</taxon>
    </lineage>
</organism>
<dbReference type="STRING" id="1097556.R4X827"/>
<reference evidence="2 3" key="1">
    <citation type="journal article" date="2013" name="MBio">
        <title>Genome sequencing of the plant pathogen Taphrina deformans, the causal agent of peach leaf curl.</title>
        <authorList>
            <person name="Cisse O.H."/>
            <person name="Almeida J.M.G.C.F."/>
            <person name="Fonseca A."/>
            <person name="Kumar A.A."/>
            <person name="Salojaervi J."/>
            <person name="Overmyer K."/>
            <person name="Hauser P.M."/>
            <person name="Pagni M."/>
        </authorList>
    </citation>
    <scope>NUCLEOTIDE SEQUENCE [LARGE SCALE GENOMIC DNA]</scope>
    <source>
        <strain evidence="3">PYCC 5710 / ATCC 11124 / CBS 356.35 / IMI 108563 / JCM 9778 / NBRC 8474</strain>
    </source>
</reference>
<dbReference type="eggNOG" id="ENOG502RX7P">
    <property type="taxonomic scope" value="Eukaryota"/>
</dbReference>
<dbReference type="GO" id="GO:0000917">
    <property type="term" value="P:division septum assembly"/>
    <property type="evidence" value="ECO:0007669"/>
    <property type="project" value="TreeGrafter"/>
</dbReference>
<protein>
    <recommendedName>
        <fullName evidence="1">Arrestin C-terminal-like domain-containing protein</fullName>
    </recommendedName>
</protein>
<feature type="domain" description="Arrestin C-terminal-like" evidence="1">
    <location>
        <begin position="181"/>
        <end position="333"/>
    </location>
</feature>
<gene>
    <name evidence="2" type="ORF">TAPDE_001262</name>
</gene>
<dbReference type="AlphaFoldDB" id="R4X827"/>
<dbReference type="Pfam" id="PF02752">
    <property type="entry name" value="Arrestin_C"/>
    <property type="match status" value="1"/>
</dbReference>
<evidence type="ECO:0000313" key="2">
    <source>
        <dbReference type="EMBL" id="CCG81609.1"/>
    </source>
</evidence>
<dbReference type="InterPro" id="IPR011022">
    <property type="entry name" value="Arrestin_C-like"/>
</dbReference>
<dbReference type="PANTHER" id="PTHR36419">
    <property type="entry name" value="ARRESTIN FAMILY PROTEIN 1"/>
    <property type="match status" value="1"/>
</dbReference>
<proteinExistence type="predicted"/>
<sequence>MGRPARSNVISIRAPPHRELACGFNGVRATKPRLYGTVEVRTPAGNAISAAYVSLGLYCHENISYRPENRSSLTTQKQTKTTIIGKEVLLWQAPAGRSHEEIMSLDLPFMLPFPTAKDNLLPATLVKSSRSTTYELVATLHSINLPAERVAIELIMEKFDQLPIWGMFTVHQVLKPSSIDHIVEMEISLPRTCYGPGDPVVCTATLTGNPDWQAKVKKVRAEKLMMWIDQVVTYRLSTTDRDATHSRVKKVAENRIDFGGLKLIEKPITQRISVPFPKADLRDRAGLVSSNDSLVPGRAAFSTTCELYTVEFQLNVRASFKGAKDILSTVPIVGSRYTLTEAKVILENIESAVLEAVEIDVVTGLCGEAQVVRKEDIGPGMQARKRTVVME</sequence>
<dbReference type="Proteomes" id="UP000013776">
    <property type="component" value="Unassembled WGS sequence"/>
</dbReference>
<evidence type="ECO:0000313" key="3">
    <source>
        <dbReference type="Proteomes" id="UP000013776"/>
    </source>
</evidence>
<comment type="caution">
    <text evidence="2">The sequence shown here is derived from an EMBL/GenBank/DDBJ whole genome shotgun (WGS) entry which is preliminary data.</text>
</comment>
<dbReference type="Gene3D" id="2.60.40.640">
    <property type="match status" value="1"/>
</dbReference>
<evidence type="ECO:0000259" key="1">
    <source>
        <dbReference type="Pfam" id="PF02752"/>
    </source>
</evidence>
<keyword evidence="3" id="KW-1185">Reference proteome</keyword>
<name>R4X827_TAPDE</name>
<dbReference type="PANTHER" id="PTHR36419:SF1">
    <property type="entry name" value="RHO1 GEF LOCALIZING PROTEIN 1"/>
    <property type="match status" value="1"/>
</dbReference>
<accession>R4X827</accession>
<dbReference type="OrthoDB" id="4001642at2759"/>
<dbReference type="InterPro" id="IPR014752">
    <property type="entry name" value="Arrestin-like_C"/>
</dbReference>
<dbReference type="InterPro" id="IPR053060">
    <property type="entry name" value="Cytokinesis_Signaling_Reg"/>
</dbReference>
<dbReference type="GO" id="GO:0000935">
    <property type="term" value="C:division septum"/>
    <property type="evidence" value="ECO:0007669"/>
    <property type="project" value="TreeGrafter"/>
</dbReference>
<dbReference type="VEuPathDB" id="FungiDB:TAPDE_001262"/>